<dbReference type="Proteomes" id="UP001248067">
    <property type="component" value="Unassembled WGS sequence"/>
</dbReference>
<reference evidence="5 6" key="1">
    <citation type="submission" date="2019-06" db="EMBL/GenBank/DDBJ databases">
        <title>Evolution of Burkholderia multivorans in the lungs of Cystic Fibrosis patients.</title>
        <authorList>
            <person name="Moreira L.M."/>
        </authorList>
    </citation>
    <scope>NUCLEOTIDE SEQUENCE [LARGE SCALE GENOMIC DNA]</scope>
    <source>
        <strain evidence="5 6">VC13239</strain>
    </source>
</reference>
<dbReference type="SUPFAM" id="SSF48008">
    <property type="entry name" value="GntR ligand-binding domain-like"/>
    <property type="match status" value="1"/>
</dbReference>
<protein>
    <submittedName>
        <fullName evidence="5">D-xylose utilization operon transcriptional repressor</fullName>
    </submittedName>
</protein>
<comment type="caution">
    <text evidence="5">The sequence shown here is derived from an EMBL/GenBank/DDBJ whole genome shotgun (WGS) entry which is preliminary data.</text>
</comment>
<dbReference type="CDD" id="cd07377">
    <property type="entry name" value="WHTH_GntR"/>
    <property type="match status" value="1"/>
</dbReference>
<feature type="domain" description="HTH gntR-type" evidence="4">
    <location>
        <begin position="7"/>
        <end position="74"/>
    </location>
</feature>
<dbReference type="SUPFAM" id="SSF46785">
    <property type="entry name" value="Winged helix' DNA-binding domain"/>
    <property type="match status" value="1"/>
</dbReference>
<dbReference type="Pfam" id="PF00392">
    <property type="entry name" value="GntR"/>
    <property type="match status" value="1"/>
</dbReference>
<dbReference type="Gene3D" id="1.10.10.10">
    <property type="entry name" value="Winged helix-like DNA-binding domain superfamily/Winged helix DNA-binding domain"/>
    <property type="match status" value="1"/>
</dbReference>
<dbReference type="InterPro" id="IPR036390">
    <property type="entry name" value="WH_DNA-bd_sf"/>
</dbReference>
<dbReference type="RefSeq" id="WP_175894314.1">
    <property type="nucleotide sequence ID" value="NZ_CADFDQ010000006.1"/>
</dbReference>
<sequence length="223" mass="25173">MDPGTKETLTEVILERLSEDIIDGVLPPGHNLRIEQLKEQYDVGASPLREALSRLTSLGLVTNETRRGFRVAPLSEADLLDLTRMRILVESEALRDAISSGKADWEMEIAGTFARLALAVGRSYESPNDARKTIELAHKQFHMALLAACRSQRLKQLQSTFYDQANRYRHVILSHAQQLDGFIERHEALMETVLKRDPEESIALLSEHLAITPHDVYGVRYEG</sequence>
<dbReference type="SMART" id="SM00895">
    <property type="entry name" value="FCD"/>
    <property type="match status" value="1"/>
</dbReference>
<dbReference type="Pfam" id="PF07729">
    <property type="entry name" value="FCD"/>
    <property type="match status" value="1"/>
</dbReference>
<organism evidence="5 6">
    <name type="scientific">Burkholderia pseudomultivorans</name>
    <dbReference type="NCBI Taxonomy" id="1207504"/>
    <lineage>
        <taxon>Bacteria</taxon>
        <taxon>Pseudomonadati</taxon>
        <taxon>Pseudomonadota</taxon>
        <taxon>Betaproteobacteria</taxon>
        <taxon>Burkholderiales</taxon>
        <taxon>Burkholderiaceae</taxon>
        <taxon>Burkholderia</taxon>
        <taxon>Burkholderia cepacia complex</taxon>
    </lineage>
</organism>
<dbReference type="Gene3D" id="1.20.120.530">
    <property type="entry name" value="GntR ligand-binding domain-like"/>
    <property type="match status" value="1"/>
</dbReference>
<dbReference type="InterPro" id="IPR011711">
    <property type="entry name" value="GntR_C"/>
</dbReference>
<dbReference type="InterPro" id="IPR008920">
    <property type="entry name" value="TF_FadR/GntR_C"/>
</dbReference>
<evidence type="ECO:0000259" key="4">
    <source>
        <dbReference type="PROSITE" id="PS50949"/>
    </source>
</evidence>
<evidence type="ECO:0000256" key="3">
    <source>
        <dbReference type="ARBA" id="ARBA00023163"/>
    </source>
</evidence>
<name>A0ABU2DX98_9BURK</name>
<evidence type="ECO:0000313" key="5">
    <source>
        <dbReference type="EMBL" id="MDR8752211.1"/>
    </source>
</evidence>
<dbReference type="PANTHER" id="PTHR43537:SF20">
    <property type="entry name" value="HTH-TYPE TRANSCRIPTIONAL REPRESSOR GLAR"/>
    <property type="match status" value="1"/>
</dbReference>
<keyword evidence="3" id="KW-0804">Transcription</keyword>
<dbReference type="PROSITE" id="PS50949">
    <property type="entry name" value="HTH_GNTR"/>
    <property type="match status" value="1"/>
</dbReference>
<evidence type="ECO:0000256" key="2">
    <source>
        <dbReference type="ARBA" id="ARBA00023125"/>
    </source>
</evidence>
<keyword evidence="6" id="KW-1185">Reference proteome</keyword>
<evidence type="ECO:0000256" key="1">
    <source>
        <dbReference type="ARBA" id="ARBA00023015"/>
    </source>
</evidence>
<evidence type="ECO:0000313" key="6">
    <source>
        <dbReference type="Proteomes" id="UP001248067"/>
    </source>
</evidence>
<dbReference type="PANTHER" id="PTHR43537">
    <property type="entry name" value="TRANSCRIPTIONAL REGULATOR, GNTR FAMILY"/>
    <property type="match status" value="1"/>
</dbReference>
<dbReference type="InterPro" id="IPR000524">
    <property type="entry name" value="Tscrpt_reg_HTH_GntR"/>
</dbReference>
<gene>
    <name evidence="5" type="primary">gntR_1</name>
    <name evidence="5" type="ORF">FEQ00_00613</name>
</gene>
<proteinExistence type="predicted"/>
<dbReference type="SMART" id="SM00345">
    <property type="entry name" value="HTH_GNTR"/>
    <property type="match status" value="1"/>
</dbReference>
<dbReference type="InterPro" id="IPR036388">
    <property type="entry name" value="WH-like_DNA-bd_sf"/>
</dbReference>
<keyword evidence="1" id="KW-0805">Transcription regulation</keyword>
<dbReference type="EMBL" id="VJSY01000003">
    <property type="protein sequence ID" value="MDR8752211.1"/>
    <property type="molecule type" value="Genomic_DNA"/>
</dbReference>
<accession>A0ABU2DX98</accession>
<keyword evidence="2" id="KW-0238">DNA-binding</keyword>